<dbReference type="Gene3D" id="1.20.140.10">
    <property type="entry name" value="Butyryl-CoA Dehydrogenase, subunit A, domain 3"/>
    <property type="match status" value="1"/>
</dbReference>
<dbReference type="InterPro" id="IPR006091">
    <property type="entry name" value="Acyl-CoA_Oxase/DH_mid-dom"/>
</dbReference>
<dbReference type="InterPro" id="IPR009100">
    <property type="entry name" value="AcylCoA_DH/oxidase_NM_dom_sf"/>
</dbReference>
<evidence type="ECO:0000259" key="8">
    <source>
        <dbReference type="Pfam" id="PF02770"/>
    </source>
</evidence>
<dbReference type="FunFam" id="2.40.110.10:FF:000015">
    <property type="entry name" value="Acyl-CoA dehydrogenase"/>
    <property type="match status" value="1"/>
</dbReference>
<dbReference type="PANTHER" id="PTHR43884">
    <property type="entry name" value="ACYL-COA DEHYDROGENASE"/>
    <property type="match status" value="1"/>
</dbReference>
<dbReference type="AlphaFoldDB" id="A0A1A7BGZ4"/>
<comment type="similarity">
    <text evidence="2 6">Belongs to the acyl-CoA dehydrogenase family.</text>
</comment>
<evidence type="ECO:0000313" key="10">
    <source>
        <dbReference type="EMBL" id="OBV11759.1"/>
    </source>
</evidence>
<dbReference type="Pfam" id="PF02771">
    <property type="entry name" value="Acyl-CoA_dh_N"/>
    <property type="match status" value="1"/>
</dbReference>
<feature type="domain" description="Acyl-CoA dehydrogenase/oxidase C-terminal" evidence="7">
    <location>
        <begin position="394"/>
        <end position="543"/>
    </location>
</feature>
<dbReference type="Pfam" id="PF00441">
    <property type="entry name" value="Acyl-CoA_dh_1"/>
    <property type="match status" value="1"/>
</dbReference>
<accession>A0A1A7BGZ4</accession>
<evidence type="ECO:0000256" key="4">
    <source>
        <dbReference type="ARBA" id="ARBA00022827"/>
    </source>
</evidence>
<dbReference type="InterPro" id="IPR013786">
    <property type="entry name" value="AcylCoA_DH/ox_N"/>
</dbReference>
<reference evidence="10 11" key="1">
    <citation type="submission" date="2016-06" db="EMBL/GenBank/DDBJ databases">
        <title>Genome sequence of Porphyrobacter dokdonensis DSW-74.</title>
        <authorList>
            <person name="Kim J.F."/>
            <person name="Song J.Y."/>
        </authorList>
    </citation>
    <scope>NUCLEOTIDE SEQUENCE [LARGE SCALE GENOMIC DNA]</scope>
    <source>
        <strain evidence="10 11">DSW-74</strain>
    </source>
</reference>
<dbReference type="InterPro" id="IPR006089">
    <property type="entry name" value="Acyl-CoA_DH_CS"/>
</dbReference>
<evidence type="ECO:0000256" key="5">
    <source>
        <dbReference type="ARBA" id="ARBA00023002"/>
    </source>
</evidence>
<dbReference type="PANTHER" id="PTHR43884:SF25">
    <property type="entry name" value="ACYL-COA DEHYDROGENASE YDBM-RELATED"/>
    <property type="match status" value="1"/>
</dbReference>
<evidence type="ECO:0000259" key="9">
    <source>
        <dbReference type="Pfam" id="PF02771"/>
    </source>
</evidence>
<keyword evidence="4 6" id="KW-0274">FAD</keyword>
<dbReference type="PROSITE" id="PS00073">
    <property type="entry name" value="ACYL_COA_DH_2"/>
    <property type="match status" value="1"/>
</dbReference>
<evidence type="ECO:0000256" key="3">
    <source>
        <dbReference type="ARBA" id="ARBA00022630"/>
    </source>
</evidence>
<dbReference type="InterPro" id="IPR046373">
    <property type="entry name" value="Acyl-CoA_Oxase/DH_mid-dom_sf"/>
</dbReference>
<dbReference type="GO" id="GO:0050660">
    <property type="term" value="F:flavin adenine dinucleotide binding"/>
    <property type="evidence" value="ECO:0007669"/>
    <property type="project" value="InterPro"/>
</dbReference>
<dbReference type="STRING" id="1300349.I603_1202"/>
<comment type="caution">
    <text evidence="10">The sequence shown here is derived from an EMBL/GenBank/DDBJ whole genome shotgun (WGS) entry which is preliminary data.</text>
</comment>
<feature type="domain" description="Acyl-CoA oxidase/dehydrogenase middle" evidence="8">
    <location>
        <begin position="278"/>
        <end position="363"/>
    </location>
</feature>
<dbReference type="GO" id="GO:0003995">
    <property type="term" value="F:acyl-CoA dehydrogenase activity"/>
    <property type="evidence" value="ECO:0007669"/>
    <property type="project" value="InterPro"/>
</dbReference>
<proteinExistence type="inferred from homology"/>
<dbReference type="EMBL" id="LZYB01000002">
    <property type="protein sequence ID" value="OBV11759.1"/>
    <property type="molecule type" value="Genomic_DNA"/>
</dbReference>
<dbReference type="SUPFAM" id="SSF56645">
    <property type="entry name" value="Acyl-CoA dehydrogenase NM domain-like"/>
    <property type="match status" value="1"/>
</dbReference>
<dbReference type="FunFam" id="1.20.140.10:FF:000001">
    <property type="entry name" value="Acyl-CoA dehydrogenase"/>
    <property type="match status" value="1"/>
</dbReference>
<dbReference type="RefSeq" id="WP_068863046.1">
    <property type="nucleotide sequence ID" value="NZ_LZYB01000002.1"/>
</dbReference>
<feature type="domain" description="Acyl-CoA dehydrogenase/oxidase N-terminal" evidence="9">
    <location>
        <begin position="161"/>
        <end position="271"/>
    </location>
</feature>
<dbReference type="Pfam" id="PF02770">
    <property type="entry name" value="Acyl-CoA_dh_M"/>
    <property type="match status" value="1"/>
</dbReference>
<dbReference type="Gene3D" id="1.10.540.10">
    <property type="entry name" value="Acyl-CoA dehydrogenase/oxidase, N-terminal domain"/>
    <property type="match status" value="1"/>
</dbReference>
<dbReference type="SUPFAM" id="SSF47203">
    <property type="entry name" value="Acyl-CoA dehydrogenase C-terminal domain-like"/>
    <property type="match status" value="1"/>
</dbReference>
<organism evidence="10 11">
    <name type="scientific">Erythrobacter dokdonensis DSW-74</name>
    <dbReference type="NCBI Taxonomy" id="1300349"/>
    <lineage>
        <taxon>Bacteria</taxon>
        <taxon>Pseudomonadati</taxon>
        <taxon>Pseudomonadota</taxon>
        <taxon>Alphaproteobacteria</taxon>
        <taxon>Sphingomonadales</taxon>
        <taxon>Erythrobacteraceae</taxon>
        <taxon>Erythrobacter/Porphyrobacter group</taxon>
        <taxon>Erythrobacter</taxon>
    </lineage>
</organism>
<evidence type="ECO:0000256" key="6">
    <source>
        <dbReference type="RuleBase" id="RU362125"/>
    </source>
</evidence>
<evidence type="ECO:0000256" key="2">
    <source>
        <dbReference type="ARBA" id="ARBA00009347"/>
    </source>
</evidence>
<keyword evidence="11" id="KW-1185">Reference proteome</keyword>
<sequence>MSEWIDEAHRAIAAARRYCETVRSGLAAKVAPMGVPDAGLLEREQHAVHGYAWAAASLAALEATADWAARAAAGGRFAQAEELALCIGFGEVLAQLVHGLPMSASEIVRPAAFGCADEAAALAAESAVARFLANGSTAETRAAFVALLAEGARPDEALGDETLDLVRAQFRAFTAEQITPFAHHWHLADALIPDAVIAEMAELGVFGVCIPEEHGGLGLGKLAMAVVSEELSRGWICAGSLGTRSEIAGELITHNGTPEQKAHFLPRIADGSCLPTAVFTEPDTGSDLAAVRTRAARQADGSWRVTGAKTWITHAARADLMTMLVRTDQASPGYAGLSMLLAEKTRGTESDPFPDAGIDGSEIEVLGYRGMKEYALGLDGFVVAADGLLGGREGQGFKQLMRTFEGARIQTAARAVGVAWNAFDLALDYAMGRRQFGQPLSAFPRVSDKLALMAADIVMARELTYQAARAKDREARCDIEAGMAKLLAARTAWTAADNGVQIHGGNGYALEYPISRVLCDARILNIFEGAAEIQAQVIGRGLLAAQSQARAA</sequence>
<dbReference type="InterPro" id="IPR009075">
    <property type="entry name" value="AcylCo_DH/oxidase_C"/>
</dbReference>
<comment type="cofactor">
    <cofactor evidence="1 6">
        <name>FAD</name>
        <dbReference type="ChEBI" id="CHEBI:57692"/>
    </cofactor>
</comment>
<dbReference type="Proteomes" id="UP000092484">
    <property type="component" value="Unassembled WGS sequence"/>
</dbReference>
<gene>
    <name evidence="10" type="ORF">I603_1202</name>
</gene>
<dbReference type="InterPro" id="IPR037069">
    <property type="entry name" value="AcylCoA_DH/ox_N_sf"/>
</dbReference>
<dbReference type="Gene3D" id="2.40.110.10">
    <property type="entry name" value="Butyryl-CoA Dehydrogenase, subunit A, domain 2"/>
    <property type="match status" value="1"/>
</dbReference>
<name>A0A1A7BGZ4_9SPHN</name>
<dbReference type="InterPro" id="IPR036250">
    <property type="entry name" value="AcylCo_DH-like_C"/>
</dbReference>
<protein>
    <submittedName>
        <fullName evidence="10">Acyl-CoA dehydrogenase</fullName>
    </submittedName>
</protein>
<evidence type="ECO:0000256" key="1">
    <source>
        <dbReference type="ARBA" id="ARBA00001974"/>
    </source>
</evidence>
<keyword evidence="5 6" id="KW-0560">Oxidoreductase</keyword>
<keyword evidence="3 6" id="KW-0285">Flavoprotein</keyword>
<dbReference type="PATRIC" id="fig|1300349.4.peg.1198"/>
<evidence type="ECO:0000259" key="7">
    <source>
        <dbReference type="Pfam" id="PF00441"/>
    </source>
</evidence>
<evidence type="ECO:0000313" key="11">
    <source>
        <dbReference type="Proteomes" id="UP000092484"/>
    </source>
</evidence>